<evidence type="ECO:0000256" key="1">
    <source>
        <dbReference type="SAM" id="MobiDB-lite"/>
    </source>
</evidence>
<name>A0ABU8S1U8_9SPHN</name>
<accession>A0ABU8S1U8</accession>
<dbReference type="Proteomes" id="UP001361239">
    <property type="component" value="Unassembled WGS sequence"/>
</dbReference>
<sequence length="152" mass="16925">MGLIRSRSFLSQVSSPRGMIADFAEVFRQAGSNRWRIGVAAAICTVAIFSVMWNEGGRGLPKPPKVTYITVWDPHRTEAEIVASNIANQRRKERLAAEQAKRDEDVRQMYKTIGRASGMDVDAIEKQAKADQAAEAARERAKLNLPKDTPKQ</sequence>
<evidence type="ECO:0000313" key="2">
    <source>
        <dbReference type="EMBL" id="MEJ5979208.1"/>
    </source>
</evidence>
<dbReference type="EMBL" id="JBBHJZ010000006">
    <property type="protein sequence ID" value="MEJ5979208.1"/>
    <property type="molecule type" value="Genomic_DNA"/>
</dbReference>
<protein>
    <submittedName>
        <fullName evidence="2">Uncharacterized protein</fullName>
    </submittedName>
</protein>
<reference evidence="2 3" key="1">
    <citation type="submission" date="2024-03" db="EMBL/GenBank/DDBJ databases">
        <authorList>
            <person name="Jo J.-H."/>
        </authorList>
    </citation>
    <scope>NUCLEOTIDE SEQUENCE [LARGE SCALE GENOMIC DNA]</scope>
    <source>
        <strain evidence="2 3">PS1R-30</strain>
    </source>
</reference>
<keyword evidence="3" id="KW-1185">Reference proteome</keyword>
<proteinExistence type="predicted"/>
<organism evidence="2 3">
    <name type="scientific">Novosphingobium anseongense</name>
    <dbReference type="NCBI Taxonomy" id="3133436"/>
    <lineage>
        <taxon>Bacteria</taxon>
        <taxon>Pseudomonadati</taxon>
        <taxon>Pseudomonadota</taxon>
        <taxon>Alphaproteobacteria</taxon>
        <taxon>Sphingomonadales</taxon>
        <taxon>Sphingomonadaceae</taxon>
        <taxon>Novosphingobium</taxon>
    </lineage>
</organism>
<feature type="region of interest" description="Disordered" evidence="1">
    <location>
        <begin position="130"/>
        <end position="152"/>
    </location>
</feature>
<evidence type="ECO:0000313" key="3">
    <source>
        <dbReference type="Proteomes" id="UP001361239"/>
    </source>
</evidence>
<gene>
    <name evidence="2" type="ORF">WG901_21320</name>
</gene>
<comment type="caution">
    <text evidence="2">The sequence shown here is derived from an EMBL/GenBank/DDBJ whole genome shotgun (WGS) entry which is preliminary data.</text>
</comment>
<dbReference type="RefSeq" id="WP_339589149.1">
    <property type="nucleotide sequence ID" value="NZ_JBBHJZ010000006.1"/>
</dbReference>